<comment type="caution">
    <text evidence="1">The sequence shown here is derived from an EMBL/GenBank/DDBJ whole genome shotgun (WGS) entry which is preliminary data.</text>
</comment>
<name>A0A6L9JPL4_PHOLM</name>
<dbReference type="Proteomes" id="UP000479300">
    <property type="component" value="Unassembled WGS sequence"/>
</dbReference>
<proteinExistence type="predicted"/>
<accession>A0A6L9JPL4</accession>
<organism evidence="1 2">
    <name type="scientific">Photorhabdus laumondii subsp. laumondii</name>
    <name type="common">Photorhabdus luminescens subsp. laumondii</name>
    <dbReference type="NCBI Taxonomy" id="141679"/>
    <lineage>
        <taxon>Bacteria</taxon>
        <taxon>Pseudomonadati</taxon>
        <taxon>Pseudomonadota</taxon>
        <taxon>Gammaproteobacteria</taxon>
        <taxon>Enterobacterales</taxon>
        <taxon>Morganellaceae</taxon>
        <taxon>Photorhabdus</taxon>
    </lineage>
</organism>
<gene>
    <name evidence="1" type="ORF">GPY51_14395</name>
</gene>
<sequence>MMTRSALKKDKQVPEYPRRKIDELGDPLLALDLAYSAALMSVLHLWRRYGHTGRRS</sequence>
<dbReference type="EMBL" id="WSFA01000032">
    <property type="protein sequence ID" value="NDL39924.1"/>
    <property type="molecule type" value="Genomic_DNA"/>
</dbReference>
<dbReference type="GeneID" id="48851175"/>
<reference evidence="1 2" key="1">
    <citation type="submission" date="2019-12" db="EMBL/GenBank/DDBJ databases">
        <title>Engineering Photorhabdus to improve their lethality against agricultural pests.</title>
        <authorList>
            <person name="Machado R.A.R."/>
        </authorList>
    </citation>
    <scope>NUCLEOTIDE SEQUENCE [LARGE SCALE GENOMIC DNA]</scope>
    <source>
        <strain evidence="1 2">EN01</strain>
    </source>
</reference>
<evidence type="ECO:0000313" key="1">
    <source>
        <dbReference type="EMBL" id="NDL39924.1"/>
    </source>
</evidence>
<dbReference type="RefSeq" id="WP_157852154.1">
    <property type="nucleotide sequence ID" value="NZ_CAWMTZ010000249.1"/>
</dbReference>
<protein>
    <submittedName>
        <fullName evidence="1">Uncharacterized protein</fullName>
    </submittedName>
</protein>
<evidence type="ECO:0000313" key="2">
    <source>
        <dbReference type="Proteomes" id="UP000479300"/>
    </source>
</evidence>
<dbReference type="AlphaFoldDB" id="A0A6L9JPL4"/>